<dbReference type="EMBL" id="NAJM01000047">
    <property type="protein sequence ID" value="RVX67541.1"/>
    <property type="molecule type" value="Genomic_DNA"/>
</dbReference>
<dbReference type="SUPFAM" id="SSF50129">
    <property type="entry name" value="GroES-like"/>
    <property type="match status" value="1"/>
</dbReference>
<keyword evidence="4 6" id="KW-0862">Zinc</keyword>
<evidence type="ECO:0000313" key="8">
    <source>
        <dbReference type="EMBL" id="RVX67541.1"/>
    </source>
</evidence>
<dbReference type="Pfam" id="PF08240">
    <property type="entry name" value="ADH_N"/>
    <property type="match status" value="1"/>
</dbReference>
<evidence type="ECO:0000313" key="9">
    <source>
        <dbReference type="Proteomes" id="UP000288859"/>
    </source>
</evidence>
<dbReference type="PROSITE" id="PS00059">
    <property type="entry name" value="ADH_ZINC"/>
    <property type="match status" value="1"/>
</dbReference>
<evidence type="ECO:0000256" key="6">
    <source>
        <dbReference type="RuleBase" id="RU361277"/>
    </source>
</evidence>
<dbReference type="InterPro" id="IPR020843">
    <property type="entry name" value="ER"/>
</dbReference>
<gene>
    <name evidence="8" type="ORF">B0A52_08894</name>
</gene>
<accession>A0A438MUW0</accession>
<dbReference type="Gene3D" id="3.40.50.720">
    <property type="entry name" value="NAD(P)-binding Rossmann-like Domain"/>
    <property type="match status" value="1"/>
</dbReference>
<evidence type="ECO:0000259" key="7">
    <source>
        <dbReference type="SMART" id="SM00829"/>
    </source>
</evidence>
<dbReference type="InterPro" id="IPR013149">
    <property type="entry name" value="ADH-like_C"/>
</dbReference>
<evidence type="ECO:0000256" key="4">
    <source>
        <dbReference type="ARBA" id="ARBA00022833"/>
    </source>
</evidence>
<proteinExistence type="inferred from homology"/>
<dbReference type="InterPro" id="IPR002328">
    <property type="entry name" value="ADH_Zn_CS"/>
</dbReference>
<sequence>MKAARFYGNRDIRVEEVEVPQIRDGQVLVEIEWCGICGSDLHEYLVGPGIIPTKDKPHPSTGAYLPVTMGHEFCGRVSKVGNHSKLKLGQAVMIDPRILCSNCHACKASNTNICSQWGFLGLHSFDGGGYSEYVAVKEDMCYVLPEHVPLKDAALIEPLVVANHAVRSSGFDSYHGETVLILGGGPVGLAMMAVLKAKGVGRLIVSEPTAKRQQQTKQFVDVVLNPRDVKVGDECRKMTDGNGVDLVFDCAGIMPGLRDGMDALRRGGTYVNVAGWEKECIVPMEHFMLKEIIFRASMSYTERDFDEIVQDWIAGAYKGFEKLITARIALDDVVSKGFEELVNNKDDHVKILVTPKPELLLK</sequence>
<evidence type="ECO:0000256" key="2">
    <source>
        <dbReference type="ARBA" id="ARBA00008072"/>
    </source>
</evidence>
<dbReference type="InterPro" id="IPR036291">
    <property type="entry name" value="NAD(P)-bd_dom_sf"/>
</dbReference>
<organism evidence="8 9">
    <name type="scientific">Exophiala mesophila</name>
    <name type="common">Black yeast-like fungus</name>
    <dbReference type="NCBI Taxonomy" id="212818"/>
    <lineage>
        <taxon>Eukaryota</taxon>
        <taxon>Fungi</taxon>
        <taxon>Dikarya</taxon>
        <taxon>Ascomycota</taxon>
        <taxon>Pezizomycotina</taxon>
        <taxon>Eurotiomycetes</taxon>
        <taxon>Chaetothyriomycetidae</taxon>
        <taxon>Chaetothyriales</taxon>
        <taxon>Herpotrichiellaceae</taxon>
        <taxon>Exophiala</taxon>
    </lineage>
</organism>
<dbReference type="InterPro" id="IPR013154">
    <property type="entry name" value="ADH-like_N"/>
</dbReference>
<dbReference type="SUPFAM" id="SSF51735">
    <property type="entry name" value="NAD(P)-binding Rossmann-fold domains"/>
    <property type="match status" value="1"/>
</dbReference>
<comment type="similarity">
    <text evidence="2 6">Belongs to the zinc-containing alcohol dehydrogenase family.</text>
</comment>
<dbReference type="InterPro" id="IPR011032">
    <property type="entry name" value="GroES-like_sf"/>
</dbReference>
<feature type="domain" description="Enoyl reductase (ER)" evidence="7">
    <location>
        <begin position="8"/>
        <end position="353"/>
    </location>
</feature>
<dbReference type="GO" id="GO:0000721">
    <property type="term" value="F:(R,R)-butanediol dehydrogenase activity"/>
    <property type="evidence" value="ECO:0007669"/>
    <property type="project" value="TreeGrafter"/>
</dbReference>
<dbReference type="Pfam" id="PF00107">
    <property type="entry name" value="ADH_zinc_N"/>
    <property type="match status" value="1"/>
</dbReference>
<dbReference type="AlphaFoldDB" id="A0A438MUW0"/>
<protein>
    <recommendedName>
        <fullName evidence="7">Enoyl reductase (ER) domain-containing protein</fullName>
    </recommendedName>
</protein>
<evidence type="ECO:0000256" key="5">
    <source>
        <dbReference type="ARBA" id="ARBA00023002"/>
    </source>
</evidence>
<reference evidence="8 9" key="1">
    <citation type="submission" date="2017-03" db="EMBL/GenBank/DDBJ databases">
        <title>Genomes of endolithic fungi from Antarctica.</title>
        <authorList>
            <person name="Coleine C."/>
            <person name="Masonjones S."/>
            <person name="Stajich J.E."/>
        </authorList>
    </citation>
    <scope>NUCLEOTIDE SEQUENCE [LARGE SCALE GENOMIC DNA]</scope>
    <source>
        <strain evidence="8 9">CCFEE 6314</strain>
    </source>
</reference>
<dbReference type="GO" id="GO:0034079">
    <property type="term" value="P:butanediol biosynthetic process"/>
    <property type="evidence" value="ECO:0007669"/>
    <property type="project" value="TreeGrafter"/>
</dbReference>
<keyword evidence="5" id="KW-0560">Oxidoreductase</keyword>
<comment type="caution">
    <text evidence="8">The sequence shown here is derived from an EMBL/GenBank/DDBJ whole genome shotgun (WGS) entry which is preliminary data.</text>
</comment>
<evidence type="ECO:0000256" key="3">
    <source>
        <dbReference type="ARBA" id="ARBA00022723"/>
    </source>
</evidence>
<comment type="cofactor">
    <cofactor evidence="1 6">
        <name>Zn(2+)</name>
        <dbReference type="ChEBI" id="CHEBI:29105"/>
    </cofactor>
</comment>
<keyword evidence="3 6" id="KW-0479">Metal-binding</keyword>
<dbReference type="Proteomes" id="UP000288859">
    <property type="component" value="Unassembled WGS sequence"/>
</dbReference>
<dbReference type="GO" id="GO:0005737">
    <property type="term" value="C:cytoplasm"/>
    <property type="evidence" value="ECO:0007669"/>
    <property type="project" value="TreeGrafter"/>
</dbReference>
<dbReference type="PANTHER" id="PTHR43161">
    <property type="entry name" value="SORBITOL DEHYDROGENASE"/>
    <property type="match status" value="1"/>
</dbReference>
<dbReference type="Gene3D" id="3.90.180.10">
    <property type="entry name" value="Medium-chain alcohol dehydrogenases, catalytic domain"/>
    <property type="match status" value="1"/>
</dbReference>
<dbReference type="VEuPathDB" id="FungiDB:PV10_08016"/>
<dbReference type="GO" id="GO:0008270">
    <property type="term" value="F:zinc ion binding"/>
    <property type="evidence" value="ECO:0007669"/>
    <property type="project" value="InterPro"/>
</dbReference>
<dbReference type="SMART" id="SM00829">
    <property type="entry name" value="PKS_ER"/>
    <property type="match status" value="1"/>
</dbReference>
<dbReference type="CDD" id="cd08233">
    <property type="entry name" value="butanediol_DH_like"/>
    <property type="match status" value="1"/>
</dbReference>
<name>A0A438MUW0_EXOME</name>
<evidence type="ECO:0000256" key="1">
    <source>
        <dbReference type="ARBA" id="ARBA00001947"/>
    </source>
</evidence>
<dbReference type="PANTHER" id="PTHR43161:SF23">
    <property type="entry name" value="(R,R)-BUTANEDIOL DEHYDROGENASE-RELATED"/>
    <property type="match status" value="1"/>
</dbReference>
<dbReference type="OrthoDB" id="3941538at2759"/>